<dbReference type="InterPro" id="IPR000847">
    <property type="entry name" value="LysR_HTH_N"/>
</dbReference>
<keyword evidence="4" id="KW-0804">Transcription</keyword>
<dbReference type="PANTHER" id="PTHR30537">
    <property type="entry name" value="HTH-TYPE TRANSCRIPTIONAL REGULATOR"/>
    <property type="match status" value="1"/>
</dbReference>
<dbReference type="Proteomes" id="UP001199044">
    <property type="component" value="Unassembled WGS sequence"/>
</dbReference>
<dbReference type="InterPro" id="IPR036388">
    <property type="entry name" value="WH-like_DNA-bd_sf"/>
</dbReference>
<dbReference type="Pfam" id="PF03466">
    <property type="entry name" value="LysR_substrate"/>
    <property type="match status" value="1"/>
</dbReference>
<evidence type="ECO:0000256" key="3">
    <source>
        <dbReference type="ARBA" id="ARBA00023125"/>
    </source>
</evidence>
<dbReference type="PANTHER" id="PTHR30537:SF66">
    <property type="entry name" value="IRON-REGULATED VIRULENCE REGULATORY PROTEIN IRGB"/>
    <property type="match status" value="1"/>
</dbReference>
<feature type="domain" description="HTH lysR-type" evidence="5">
    <location>
        <begin position="1"/>
        <end position="59"/>
    </location>
</feature>
<keyword evidence="3" id="KW-0238">DNA-binding</keyword>
<evidence type="ECO:0000256" key="4">
    <source>
        <dbReference type="ARBA" id="ARBA00023163"/>
    </source>
</evidence>
<proteinExistence type="inferred from homology"/>
<dbReference type="Gene3D" id="1.10.10.10">
    <property type="entry name" value="Winged helix-like DNA-binding domain superfamily/Winged helix DNA-binding domain"/>
    <property type="match status" value="1"/>
</dbReference>
<accession>A0ABS7YU02</accession>
<dbReference type="SUPFAM" id="SSF53850">
    <property type="entry name" value="Periplasmic binding protein-like II"/>
    <property type="match status" value="1"/>
</dbReference>
<dbReference type="PROSITE" id="PS50931">
    <property type="entry name" value="HTH_LYSR"/>
    <property type="match status" value="1"/>
</dbReference>
<dbReference type="RefSeq" id="WP_068711951.1">
    <property type="nucleotide sequence ID" value="NZ_AP014635.1"/>
</dbReference>
<evidence type="ECO:0000256" key="1">
    <source>
        <dbReference type="ARBA" id="ARBA00009437"/>
    </source>
</evidence>
<evidence type="ECO:0000313" key="6">
    <source>
        <dbReference type="EMBL" id="MCA2019165.1"/>
    </source>
</evidence>
<dbReference type="EMBL" id="JAIWIU010000291">
    <property type="protein sequence ID" value="MCA2019165.1"/>
    <property type="molecule type" value="Genomic_DNA"/>
</dbReference>
<dbReference type="InterPro" id="IPR036390">
    <property type="entry name" value="WH_DNA-bd_sf"/>
</dbReference>
<dbReference type="InterPro" id="IPR005119">
    <property type="entry name" value="LysR_subst-bd"/>
</dbReference>
<dbReference type="InterPro" id="IPR058163">
    <property type="entry name" value="LysR-type_TF_proteobact-type"/>
</dbReference>
<evidence type="ECO:0000259" key="5">
    <source>
        <dbReference type="PROSITE" id="PS50931"/>
    </source>
</evidence>
<comment type="caution">
    <text evidence="6">The sequence shown here is derived from an EMBL/GenBank/DDBJ whole genome shotgun (WGS) entry which is preliminary data.</text>
</comment>
<keyword evidence="2" id="KW-0805">Transcription regulation</keyword>
<sequence length="298" mass="33798">MHDLAAIRAFNALCEYKSLTAAARELDQPKSTLSRRLAQLEEDLGQALVARDGNRLTLTKAGEIFHSYSEQLIDIAAKSQEALQELDHQVSGELVIAVDPNLMRGWMAKVIDSFMLDHPNIRFRVHSQYNPSNSQLTPDLIVWIGLNHAEGYHCAQLGRWRYGVYASPSYLLEHGPINHPSQLNEHDWIDFISFRQGGLKLSHHEEGNYVLPSFESRLQNDHLAMQADTIKKGLGIGLLPTAFANGFIRSHPGSLINCLSGWYSDPVKINYYYPLGRPPLRLRLFIESMLKQRPENWS</sequence>
<reference evidence="7" key="1">
    <citation type="submission" date="2023-07" db="EMBL/GenBank/DDBJ databases">
        <title>Molecular identification of indigenous halophilic bacteria isolated from red sea cost, biodegradation of synthetic dyes and assessment of degraded metabolite toxicity.</title>
        <authorList>
            <person name="Chaieb K."/>
            <person name="Altayb H.N."/>
        </authorList>
    </citation>
    <scope>NUCLEOTIDE SEQUENCE [LARGE SCALE GENOMIC DNA]</scope>
    <source>
        <strain evidence="7">K20</strain>
    </source>
</reference>
<protein>
    <submittedName>
        <fullName evidence="6">LysR family transcriptional regulator</fullName>
    </submittedName>
</protein>
<organism evidence="6 7">
    <name type="scientific">Vibrio tritonius</name>
    <dbReference type="NCBI Taxonomy" id="1435069"/>
    <lineage>
        <taxon>Bacteria</taxon>
        <taxon>Pseudomonadati</taxon>
        <taxon>Pseudomonadota</taxon>
        <taxon>Gammaproteobacteria</taxon>
        <taxon>Vibrionales</taxon>
        <taxon>Vibrionaceae</taxon>
        <taxon>Vibrio</taxon>
    </lineage>
</organism>
<comment type="similarity">
    <text evidence="1">Belongs to the LysR transcriptional regulatory family.</text>
</comment>
<evidence type="ECO:0000313" key="7">
    <source>
        <dbReference type="Proteomes" id="UP001199044"/>
    </source>
</evidence>
<dbReference type="Gene3D" id="3.40.190.290">
    <property type="match status" value="1"/>
</dbReference>
<dbReference type="SUPFAM" id="SSF46785">
    <property type="entry name" value="Winged helix' DNA-binding domain"/>
    <property type="match status" value="1"/>
</dbReference>
<name>A0ABS7YU02_9VIBR</name>
<dbReference type="Pfam" id="PF00126">
    <property type="entry name" value="HTH_1"/>
    <property type="match status" value="1"/>
</dbReference>
<gene>
    <name evidence="6" type="ORF">LDJ79_23890</name>
</gene>
<evidence type="ECO:0000256" key="2">
    <source>
        <dbReference type="ARBA" id="ARBA00023015"/>
    </source>
</evidence>
<keyword evidence="7" id="KW-1185">Reference proteome</keyword>